<evidence type="ECO:0000313" key="2">
    <source>
        <dbReference type="EMBL" id="KAJ3049659.1"/>
    </source>
</evidence>
<dbReference type="EMBL" id="JADGJD010000613">
    <property type="protein sequence ID" value="KAJ3049659.1"/>
    <property type="molecule type" value="Genomic_DNA"/>
</dbReference>
<feature type="compositionally biased region" description="Acidic residues" evidence="1">
    <location>
        <begin position="263"/>
        <end position="297"/>
    </location>
</feature>
<organism evidence="2 3">
    <name type="scientific">Rhizophlyctis rosea</name>
    <dbReference type="NCBI Taxonomy" id="64517"/>
    <lineage>
        <taxon>Eukaryota</taxon>
        <taxon>Fungi</taxon>
        <taxon>Fungi incertae sedis</taxon>
        <taxon>Chytridiomycota</taxon>
        <taxon>Chytridiomycota incertae sedis</taxon>
        <taxon>Chytridiomycetes</taxon>
        <taxon>Rhizophlyctidales</taxon>
        <taxon>Rhizophlyctidaceae</taxon>
        <taxon>Rhizophlyctis</taxon>
    </lineage>
</organism>
<proteinExistence type="predicted"/>
<evidence type="ECO:0000256" key="1">
    <source>
        <dbReference type="SAM" id="MobiDB-lite"/>
    </source>
</evidence>
<name>A0AAD5SC39_9FUNG</name>
<feature type="compositionally biased region" description="Basic and acidic residues" evidence="1">
    <location>
        <begin position="247"/>
        <end position="258"/>
    </location>
</feature>
<feature type="region of interest" description="Disordered" evidence="1">
    <location>
        <begin position="243"/>
        <end position="299"/>
    </location>
</feature>
<sequence length="697" mass="74256">MEKKQRDAMMKEVDGHAVVVIKDRPGAGGKWVLYTFAIDHDNTTTTDDIKFGTGVQSRNDLYKATVRFAEGSTEERAEDLRNQGKLGGSIWYLRTRTEKDQTFITKANHDVNAQVKMPMEMAKQRSSALGIAPPDAKQKHQHEDKNDDYWTATHLSGHWDGGDDLYLAHWVTGWEEPAEKEGQFGESGNERCSTVLGQTEMWCRKVKNGTTGTAKKCYVKGHENDMGSDSADEEPVDQDVFLENEDDRGSAPDIERPENGGVDSDDEGGFVPDDEGAEDDEVDSEEQDVDDEGDDGQEYVGVIGVGPMEQATTVDAGDHIFETQKDTTSNEYSASFLSNPSAQPTDPGVPAGAHIIETAHDTISLNPPAAPSEPIQLSTPGDVPDAGDHIIVAQKDPLDITPTAQPTAAPADLHPPTEAERLDKAGRVTEHYDNKAQQYVANAQGTAQQYAASAQTAAQPYIEQARSVAAGVATQAQPLVEQARSVAAGVATQAQPYVESVKSAAAPYVESARSTAAPYIESARSTAAGVQQSVQSTTATATESARSTAAGVQQTVASNATVAQQKAATVAAQARETAGPYIEQVKTTAAQVTHQVTEAVNKVTSIPAVHNTLDQARSLTNQTYETVSHNPTVAKAIETVEPYVKKAANVVEPYVKAAQEALSGHPTVNVTGGEGAAHVASAVETKGATDKPIVTQV</sequence>
<evidence type="ECO:0000313" key="3">
    <source>
        <dbReference type="Proteomes" id="UP001212841"/>
    </source>
</evidence>
<keyword evidence="3" id="KW-1185">Reference proteome</keyword>
<protein>
    <submittedName>
        <fullName evidence="2">Uncharacterized protein</fullName>
    </submittedName>
</protein>
<accession>A0AAD5SC39</accession>
<gene>
    <name evidence="2" type="ORF">HK097_009366</name>
</gene>
<comment type="caution">
    <text evidence="2">The sequence shown here is derived from an EMBL/GenBank/DDBJ whole genome shotgun (WGS) entry which is preliminary data.</text>
</comment>
<dbReference type="AlphaFoldDB" id="A0AAD5SC39"/>
<dbReference type="SUPFAM" id="SSF58113">
    <property type="entry name" value="Apolipoprotein A-I"/>
    <property type="match status" value="1"/>
</dbReference>
<reference evidence="2" key="1">
    <citation type="submission" date="2020-05" db="EMBL/GenBank/DDBJ databases">
        <title>Phylogenomic resolution of chytrid fungi.</title>
        <authorList>
            <person name="Stajich J.E."/>
            <person name="Amses K."/>
            <person name="Simmons R."/>
            <person name="Seto K."/>
            <person name="Myers J."/>
            <person name="Bonds A."/>
            <person name="Quandt C.A."/>
            <person name="Barry K."/>
            <person name="Liu P."/>
            <person name="Grigoriev I."/>
            <person name="Longcore J.E."/>
            <person name="James T.Y."/>
        </authorList>
    </citation>
    <scope>NUCLEOTIDE SEQUENCE</scope>
    <source>
        <strain evidence="2">JEL0318</strain>
    </source>
</reference>
<dbReference type="Gene3D" id="1.20.5.1230">
    <property type="entry name" value="Apolipoprotein A-I"/>
    <property type="match status" value="1"/>
</dbReference>
<dbReference type="Proteomes" id="UP001212841">
    <property type="component" value="Unassembled WGS sequence"/>
</dbReference>